<dbReference type="AlphaFoldDB" id="A0A9X2MTL6"/>
<dbReference type="Proteomes" id="UP001141950">
    <property type="component" value="Unassembled WGS sequence"/>
</dbReference>
<dbReference type="InterPro" id="IPR000847">
    <property type="entry name" value="LysR_HTH_N"/>
</dbReference>
<dbReference type="Pfam" id="PF03466">
    <property type="entry name" value="LysR_substrate"/>
    <property type="match status" value="1"/>
</dbReference>
<dbReference type="SUPFAM" id="SSF53850">
    <property type="entry name" value="Periplasmic binding protein-like II"/>
    <property type="match status" value="1"/>
</dbReference>
<dbReference type="GO" id="GO:0000976">
    <property type="term" value="F:transcription cis-regulatory region binding"/>
    <property type="evidence" value="ECO:0007669"/>
    <property type="project" value="TreeGrafter"/>
</dbReference>
<sequence>MLEKLDGRYLVTFLAVLEEGSFSRAADKLGYVQSTVTSQIQLLEQTCKQKLFHRLARGVQATDAGERLAVYARQFVQLGRSLEEALGSMEEPQGIVRVSALESFCVTRFSGFLEPFLAEFPGISLHLATGFQGDIVEQVLSHAVDFGIVPKDPSRDDIEFEPLVVERMALVSSAGLGAQLNDKGFSSFTGLQIIGFGNRCVYHTDGQKLLLELGMPLDARTAELPSTELIRQMISYGAGVAYMPEITMERELAEGTIVRIPLQEPSVLTHGLIRHRDRVLNVPARVFRQRLLEWFHPTDGHG</sequence>
<dbReference type="InterPro" id="IPR036390">
    <property type="entry name" value="WH_DNA-bd_sf"/>
</dbReference>
<comment type="similarity">
    <text evidence="1">Belongs to the LysR transcriptional regulatory family.</text>
</comment>
<gene>
    <name evidence="6" type="ORF">NQZ67_17275</name>
</gene>
<keyword evidence="2" id="KW-0805">Transcription regulation</keyword>
<accession>A0A9X2MTL6</accession>
<evidence type="ECO:0000259" key="5">
    <source>
        <dbReference type="PROSITE" id="PS50931"/>
    </source>
</evidence>
<dbReference type="PANTHER" id="PTHR30126:SF40">
    <property type="entry name" value="HTH-TYPE TRANSCRIPTIONAL REGULATOR GLTR"/>
    <property type="match status" value="1"/>
</dbReference>
<dbReference type="GO" id="GO:0003700">
    <property type="term" value="F:DNA-binding transcription factor activity"/>
    <property type="evidence" value="ECO:0007669"/>
    <property type="project" value="InterPro"/>
</dbReference>
<dbReference type="SUPFAM" id="SSF46785">
    <property type="entry name" value="Winged helix' DNA-binding domain"/>
    <property type="match status" value="1"/>
</dbReference>
<dbReference type="Pfam" id="PF00126">
    <property type="entry name" value="HTH_1"/>
    <property type="match status" value="1"/>
</dbReference>
<protein>
    <submittedName>
        <fullName evidence="6">LysR family transcriptional regulator</fullName>
    </submittedName>
</protein>
<dbReference type="RefSeq" id="WP_257448324.1">
    <property type="nucleotide sequence ID" value="NZ_JANIPJ010000012.1"/>
</dbReference>
<evidence type="ECO:0000256" key="1">
    <source>
        <dbReference type="ARBA" id="ARBA00009437"/>
    </source>
</evidence>
<dbReference type="Gene3D" id="1.10.10.10">
    <property type="entry name" value="Winged helix-like DNA-binding domain superfamily/Winged helix DNA-binding domain"/>
    <property type="match status" value="1"/>
</dbReference>
<proteinExistence type="inferred from homology"/>
<keyword evidence="7" id="KW-1185">Reference proteome</keyword>
<keyword evidence="4" id="KW-0804">Transcription</keyword>
<evidence type="ECO:0000256" key="4">
    <source>
        <dbReference type="ARBA" id="ARBA00023163"/>
    </source>
</evidence>
<evidence type="ECO:0000256" key="3">
    <source>
        <dbReference type="ARBA" id="ARBA00023125"/>
    </source>
</evidence>
<dbReference type="InterPro" id="IPR036388">
    <property type="entry name" value="WH-like_DNA-bd_sf"/>
</dbReference>
<dbReference type="PROSITE" id="PS50931">
    <property type="entry name" value="HTH_LYSR"/>
    <property type="match status" value="1"/>
</dbReference>
<evidence type="ECO:0000256" key="2">
    <source>
        <dbReference type="ARBA" id="ARBA00023015"/>
    </source>
</evidence>
<comment type="caution">
    <text evidence="6">The sequence shown here is derived from an EMBL/GenBank/DDBJ whole genome shotgun (WGS) entry which is preliminary data.</text>
</comment>
<dbReference type="EMBL" id="JANIPJ010000012">
    <property type="protein sequence ID" value="MCR2805638.1"/>
    <property type="molecule type" value="Genomic_DNA"/>
</dbReference>
<dbReference type="CDD" id="cd05466">
    <property type="entry name" value="PBP2_LTTR_substrate"/>
    <property type="match status" value="1"/>
</dbReference>
<evidence type="ECO:0000313" key="6">
    <source>
        <dbReference type="EMBL" id="MCR2805638.1"/>
    </source>
</evidence>
<reference evidence="6" key="1">
    <citation type="submission" date="2022-08" db="EMBL/GenBank/DDBJ databases">
        <title>The genomic sequence of strain Paenibacillus sp. SCIV0701.</title>
        <authorList>
            <person name="Zhao H."/>
        </authorList>
    </citation>
    <scope>NUCLEOTIDE SEQUENCE</scope>
    <source>
        <strain evidence="6">SCIV0701</strain>
    </source>
</reference>
<feature type="domain" description="HTH lysR-type" evidence="5">
    <location>
        <begin position="5"/>
        <end position="62"/>
    </location>
</feature>
<evidence type="ECO:0000313" key="7">
    <source>
        <dbReference type="Proteomes" id="UP001141950"/>
    </source>
</evidence>
<dbReference type="PANTHER" id="PTHR30126">
    <property type="entry name" value="HTH-TYPE TRANSCRIPTIONAL REGULATOR"/>
    <property type="match status" value="1"/>
</dbReference>
<dbReference type="InterPro" id="IPR005119">
    <property type="entry name" value="LysR_subst-bd"/>
</dbReference>
<dbReference type="Gene3D" id="3.40.190.10">
    <property type="entry name" value="Periplasmic binding protein-like II"/>
    <property type="match status" value="2"/>
</dbReference>
<name>A0A9X2MTL6_9BACL</name>
<organism evidence="6 7">
    <name type="scientific">Paenibacillus soyae</name>
    <dbReference type="NCBI Taxonomy" id="2969249"/>
    <lineage>
        <taxon>Bacteria</taxon>
        <taxon>Bacillati</taxon>
        <taxon>Bacillota</taxon>
        <taxon>Bacilli</taxon>
        <taxon>Bacillales</taxon>
        <taxon>Paenibacillaceae</taxon>
        <taxon>Paenibacillus</taxon>
    </lineage>
</organism>
<keyword evidence="3" id="KW-0238">DNA-binding</keyword>